<dbReference type="AlphaFoldDB" id="A0A0F7H8D4"/>
<dbReference type="InterPro" id="IPR011008">
    <property type="entry name" value="Dimeric_a/b-barrel"/>
</dbReference>
<dbReference type="PROSITE" id="PS51725">
    <property type="entry name" value="ABM"/>
    <property type="match status" value="1"/>
</dbReference>
<dbReference type="GeneID" id="30319346"/>
<evidence type="ECO:0000313" key="3">
    <source>
        <dbReference type="EMBL" id="VTR54474.1"/>
    </source>
</evidence>
<keyword evidence="3" id="KW-0560">Oxidoreductase</keyword>
<sequence length="103" mass="11776">MITVIAEIRTRPGHRESVLKAIEKLLPAVLAEEGCGGYQPMIDADTQAPWQKRSPDSIFMLEKWQSQAHLEQHLQMDHMLKHRETIKDSVLDTTIYVLDNPSP</sequence>
<protein>
    <submittedName>
        <fullName evidence="3">Probable quinol monooxygenase ygiN</fullName>
        <ecNumber evidence="3">1.-.-.-</ecNumber>
    </submittedName>
</protein>
<dbReference type="PANTHER" id="PTHR33336:SF3">
    <property type="entry name" value="ABM DOMAIN-CONTAINING PROTEIN"/>
    <property type="match status" value="1"/>
</dbReference>
<name>A0A0F7H8D4_SERFO</name>
<evidence type="ECO:0000313" key="4">
    <source>
        <dbReference type="Proteomes" id="UP000270487"/>
    </source>
</evidence>
<dbReference type="Proteomes" id="UP000270487">
    <property type="component" value="Chromosome"/>
</dbReference>
<dbReference type="EC" id="1.-.-.-" evidence="3"/>
<gene>
    <name evidence="3" type="primary">ygiN</name>
    <name evidence="3" type="ORF">NCTC12965_06744</name>
    <name evidence="2" type="ORF">NCTC13193_05064</name>
</gene>
<dbReference type="PANTHER" id="PTHR33336">
    <property type="entry name" value="QUINOL MONOOXYGENASE YGIN-RELATED"/>
    <property type="match status" value="1"/>
</dbReference>
<dbReference type="GO" id="GO:0005829">
    <property type="term" value="C:cytosol"/>
    <property type="evidence" value="ECO:0007669"/>
    <property type="project" value="TreeGrafter"/>
</dbReference>
<dbReference type="InterPro" id="IPR050744">
    <property type="entry name" value="AI-2_Isomerase_LsrG"/>
</dbReference>
<organism evidence="3">
    <name type="scientific">Serratia fonticola</name>
    <dbReference type="NCBI Taxonomy" id="47917"/>
    <lineage>
        <taxon>Bacteria</taxon>
        <taxon>Pseudomonadati</taxon>
        <taxon>Pseudomonadota</taxon>
        <taxon>Gammaproteobacteria</taxon>
        <taxon>Enterobacterales</taxon>
        <taxon>Yersiniaceae</taxon>
        <taxon>Serratia</taxon>
    </lineage>
</organism>
<dbReference type="Pfam" id="PF03992">
    <property type="entry name" value="ABM"/>
    <property type="match status" value="1"/>
</dbReference>
<keyword evidence="3" id="KW-0503">Monooxygenase</keyword>
<dbReference type="KEGG" id="sfw:WN53_04165"/>
<proteinExistence type="predicted"/>
<dbReference type="EMBL" id="CABEEZ010000133">
    <property type="protein sequence ID" value="VTR54474.1"/>
    <property type="molecule type" value="Genomic_DNA"/>
</dbReference>
<dbReference type="EMBL" id="LR134492">
    <property type="protein sequence ID" value="VEI75731.1"/>
    <property type="molecule type" value="Genomic_DNA"/>
</dbReference>
<dbReference type="GO" id="GO:0004497">
    <property type="term" value="F:monooxygenase activity"/>
    <property type="evidence" value="ECO:0007669"/>
    <property type="project" value="UniProtKB-KW"/>
</dbReference>
<reference evidence="3" key="1">
    <citation type="submission" date="2019-05" db="EMBL/GenBank/DDBJ databases">
        <authorList>
            <consortium name="Pathogen Informatics"/>
        </authorList>
    </citation>
    <scope>NUCLEOTIDE SEQUENCE [LARGE SCALE GENOMIC DNA]</scope>
    <source>
        <strain evidence="3">NCTC12965</strain>
        <strain evidence="2 4">NCTC13193</strain>
    </source>
</reference>
<evidence type="ECO:0000259" key="1">
    <source>
        <dbReference type="PROSITE" id="PS51725"/>
    </source>
</evidence>
<evidence type="ECO:0000313" key="2">
    <source>
        <dbReference type="EMBL" id="VEI75731.1"/>
    </source>
</evidence>
<dbReference type="RefSeq" id="WP_024483026.1">
    <property type="nucleotide sequence ID" value="NZ_CAMISF010000003.1"/>
</dbReference>
<dbReference type="Gene3D" id="3.30.70.100">
    <property type="match status" value="1"/>
</dbReference>
<dbReference type="SUPFAM" id="SSF54909">
    <property type="entry name" value="Dimeric alpha+beta barrel"/>
    <property type="match status" value="1"/>
</dbReference>
<dbReference type="InterPro" id="IPR007138">
    <property type="entry name" value="ABM_dom"/>
</dbReference>
<accession>A0A0F7H8D4</accession>
<feature type="domain" description="ABM" evidence="1">
    <location>
        <begin position="2"/>
        <end position="98"/>
    </location>
</feature>
<dbReference type="STRING" id="47917.AV650_26305"/>